<evidence type="ECO:0000313" key="2">
    <source>
        <dbReference type="EMBL" id="RNA06542.1"/>
    </source>
</evidence>
<comment type="caution">
    <text evidence="2">The sequence shown here is derived from an EMBL/GenBank/DDBJ whole genome shotgun (WGS) entry which is preliminary data.</text>
</comment>
<keyword evidence="1" id="KW-0472">Membrane</keyword>
<protein>
    <submittedName>
        <fullName evidence="2">Uncharacterized protein</fullName>
    </submittedName>
</protein>
<organism evidence="2 3">
    <name type="scientific">Brachionus plicatilis</name>
    <name type="common">Marine rotifer</name>
    <name type="synonym">Brachionus muelleri</name>
    <dbReference type="NCBI Taxonomy" id="10195"/>
    <lineage>
        <taxon>Eukaryota</taxon>
        <taxon>Metazoa</taxon>
        <taxon>Spiralia</taxon>
        <taxon>Gnathifera</taxon>
        <taxon>Rotifera</taxon>
        <taxon>Eurotatoria</taxon>
        <taxon>Monogononta</taxon>
        <taxon>Pseudotrocha</taxon>
        <taxon>Ploima</taxon>
        <taxon>Brachionidae</taxon>
        <taxon>Brachionus</taxon>
    </lineage>
</organism>
<gene>
    <name evidence="2" type="ORF">BpHYR1_032295</name>
</gene>
<name>A0A3M7Q5R8_BRAPC</name>
<sequence>MNAVIMFSLDFLVISSFKNVSSYPLVCGFFSTNFNDGSELKTYKLLKSSLFNSLFFILNNIVSVFGFADLFHPFNVRFIGAFYFACKNGVHARRNGSVHRIQTLEYLRIVKNV</sequence>
<proteinExistence type="predicted"/>
<keyword evidence="1" id="KW-1133">Transmembrane helix</keyword>
<keyword evidence="1" id="KW-0812">Transmembrane</keyword>
<reference evidence="2 3" key="1">
    <citation type="journal article" date="2018" name="Sci. Rep.">
        <title>Genomic signatures of local adaptation to the degree of environmental predictability in rotifers.</title>
        <authorList>
            <person name="Franch-Gras L."/>
            <person name="Hahn C."/>
            <person name="Garcia-Roger E.M."/>
            <person name="Carmona M.J."/>
            <person name="Serra M."/>
            <person name="Gomez A."/>
        </authorList>
    </citation>
    <scope>NUCLEOTIDE SEQUENCE [LARGE SCALE GENOMIC DNA]</scope>
    <source>
        <strain evidence="2">HYR1</strain>
    </source>
</reference>
<feature type="transmembrane region" description="Helical" evidence="1">
    <location>
        <begin position="50"/>
        <end position="71"/>
    </location>
</feature>
<accession>A0A3M7Q5R8</accession>
<keyword evidence="3" id="KW-1185">Reference proteome</keyword>
<dbReference type="Proteomes" id="UP000276133">
    <property type="component" value="Unassembled WGS sequence"/>
</dbReference>
<dbReference type="EMBL" id="REGN01007350">
    <property type="protein sequence ID" value="RNA06542.1"/>
    <property type="molecule type" value="Genomic_DNA"/>
</dbReference>
<dbReference type="AlphaFoldDB" id="A0A3M7Q5R8"/>
<evidence type="ECO:0000313" key="3">
    <source>
        <dbReference type="Proteomes" id="UP000276133"/>
    </source>
</evidence>
<evidence type="ECO:0000256" key="1">
    <source>
        <dbReference type="SAM" id="Phobius"/>
    </source>
</evidence>